<dbReference type="HOGENOM" id="CLU_835050_0_0_1"/>
<evidence type="ECO:0000256" key="2">
    <source>
        <dbReference type="ARBA" id="ARBA00022741"/>
    </source>
</evidence>
<evidence type="ECO:0000259" key="4">
    <source>
        <dbReference type="Pfam" id="PF13191"/>
    </source>
</evidence>
<dbReference type="InterPro" id="IPR020796">
    <property type="entry name" value="ORC5"/>
</dbReference>
<comment type="similarity">
    <text evidence="1">Belongs to the ORC5 family.</text>
</comment>
<feature type="domain" description="Origin recognition complex subunit 5 C-terminal" evidence="5">
    <location>
        <begin position="256"/>
        <end position="320"/>
    </location>
</feature>
<keyword evidence="7" id="KW-1185">Reference proteome</keyword>
<dbReference type="PANTHER" id="PTHR12705:SF0">
    <property type="entry name" value="ORIGIN RECOGNITION COMPLEX SUBUNIT 5"/>
    <property type="match status" value="1"/>
</dbReference>
<evidence type="ECO:0000256" key="1">
    <source>
        <dbReference type="ARBA" id="ARBA00006269"/>
    </source>
</evidence>
<dbReference type="PANTHER" id="PTHR12705">
    <property type="entry name" value="ORIGIN RECOGNITION COMPLEX SUBUNIT 5"/>
    <property type="match status" value="1"/>
</dbReference>
<dbReference type="SUPFAM" id="SSF52540">
    <property type="entry name" value="P-loop containing nucleoside triphosphate hydrolases"/>
    <property type="match status" value="1"/>
</dbReference>
<organism evidence="6 7">
    <name type="scientific">Trichoplax adhaerens</name>
    <name type="common">Trichoplax reptans</name>
    <dbReference type="NCBI Taxonomy" id="10228"/>
    <lineage>
        <taxon>Eukaryota</taxon>
        <taxon>Metazoa</taxon>
        <taxon>Placozoa</taxon>
        <taxon>Uniplacotomia</taxon>
        <taxon>Trichoplacea</taxon>
        <taxon>Trichoplacidae</taxon>
        <taxon>Trichoplax</taxon>
    </lineage>
</organism>
<dbReference type="Pfam" id="PF13191">
    <property type="entry name" value="AAA_16"/>
    <property type="match status" value="1"/>
</dbReference>
<evidence type="ECO:0000256" key="3">
    <source>
        <dbReference type="ARBA" id="ARBA00022840"/>
    </source>
</evidence>
<dbReference type="Proteomes" id="UP000009022">
    <property type="component" value="Unassembled WGS sequence"/>
</dbReference>
<proteinExistence type="inferred from homology"/>
<feature type="domain" description="Orc1-like AAA ATPase" evidence="4">
    <location>
        <begin position="22"/>
        <end position="158"/>
    </location>
</feature>
<dbReference type="PhylomeDB" id="B3RY13"/>
<dbReference type="KEGG" id="tad:TRIADDRAFT_56402"/>
<accession>B3RY13</accession>
<sequence length="333" mass="38300">MDSDHLNKRYSKSDIDIIFSKILCRSEQVIPLLLLLDSGCSYCPNIFLYGQASTGKTFAVQNIMNILKLPHAFVNCLESQSGRQFYRHIRKSIGHKSLQVNLDRNNYCDNIEGFIKYLKDVMKEHGKAFYMVFDNADRIGNLDSTLFSILLGLKELVDPKITVFLISNLSWEDLSLSINCRQPFLQFFPNYQKDELVTILSQSCKLSDDQSFNACYLNEILGVFLSSMYVKLGFFGRIFDRTLSRPYQKCILERATAAYLASYNPVSSDKKLMKKDKRSGTKASRQYRARKIDGWLSGPKQFSIERILAIFHNIIEDDVPTNINILGQVHKKF</sequence>
<dbReference type="eggNOG" id="KOG2543">
    <property type="taxonomic scope" value="Eukaryota"/>
</dbReference>
<dbReference type="AlphaFoldDB" id="B3RY13"/>
<evidence type="ECO:0000313" key="6">
    <source>
        <dbReference type="EMBL" id="EDV24523.1"/>
    </source>
</evidence>
<protein>
    <submittedName>
        <fullName evidence="6">Uncharacterized protein</fullName>
    </submittedName>
</protein>
<dbReference type="OrthoDB" id="365981at2759"/>
<dbReference type="GO" id="GO:0006270">
    <property type="term" value="P:DNA replication initiation"/>
    <property type="evidence" value="ECO:0000318"/>
    <property type="project" value="GO_Central"/>
</dbReference>
<dbReference type="GeneID" id="6753626"/>
<dbReference type="InterPro" id="IPR041664">
    <property type="entry name" value="AAA_16"/>
</dbReference>
<dbReference type="GO" id="GO:0005664">
    <property type="term" value="C:nuclear origin of replication recognition complex"/>
    <property type="evidence" value="ECO:0000318"/>
    <property type="project" value="GO_Central"/>
</dbReference>
<dbReference type="OMA" id="KCILERA"/>
<dbReference type="InParanoid" id="B3RY13"/>
<evidence type="ECO:0000313" key="7">
    <source>
        <dbReference type="Proteomes" id="UP000009022"/>
    </source>
</evidence>
<gene>
    <name evidence="6" type="ORF">TRIADDRAFT_56402</name>
</gene>
<dbReference type="Pfam" id="PF14630">
    <property type="entry name" value="ORC5_C"/>
    <property type="match status" value="1"/>
</dbReference>
<evidence type="ECO:0000259" key="5">
    <source>
        <dbReference type="Pfam" id="PF14630"/>
    </source>
</evidence>
<keyword evidence="3" id="KW-0067">ATP-binding</keyword>
<keyword evidence="2" id="KW-0547">Nucleotide-binding</keyword>
<dbReference type="STRING" id="10228.B3RY13"/>
<reference evidence="6 7" key="1">
    <citation type="journal article" date="2008" name="Nature">
        <title>The Trichoplax genome and the nature of placozoans.</title>
        <authorList>
            <person name="Srivastava M."/>
            <person name="Begovic E."/>
            <person name="Chapman J."/>
            <person name="Putnam N.H."/>
            <person name="Hellsten U."/>
            <person name="Kawashima T."/>
            <person name="Kuo A."/>
            <person name="Mitros T."/>
            <person name="Salamov A."/>
            <person name="Carpenter M.L."/>
            <person name="Signorovitch A.Y."/>
            <person name="Moreno M.A."/>
            <person name="Kamm K."/>
            <person name="Grimwood J."/>
            <person name="Schmutz J."/>
            <person name="Shapiro H."/>
            <person name="Grigoriev I.V."/>
            <person name="Buss L.W."/>
            <person name="Schierwater B."/>
            <person name="Dellaporta S.L."/>
            <person name="Rokhsar D.S."/>
        </authorList>
    </citation>
    <scope>NUCLEOTIDE SEQUENCE [LARGE SCALE GENOMIC DNA]</scope>
    <source>
        <strain evidence="6 7">Grell-BS-1999</strain>
    </source>
</reference>
<dbReference type="GO" id="GO:0003688">
    <property type="term" value="F:DNA replication origin binding"/>
    <property type="evidence" value="ECO:0000318"/>
    <property type="project" value="GO_Central"/>
</dbReference>
<name>B3RY13_TRIAD</name>
<dbReference type="InterPro" id="IPR027417">
    <property type="entry name" value="P-loop_NTPase"/>
</dbReference>
<dbReference type="RefSeq" id="XP_002112413.1">
    <property type="nucleotide sequence ID" value="XM_002112377.1"/>
</dbReference>
<dbReference type="InterPro" id="IPR047088">
    <property type="entry name" value="ORC5_C"/>
</dbReference>
<dbReference type="Gene3D" id="3.40.50.300">
    <property type="entry name" value="P-loop containing nucleotide triphosphate hydrolases"/>
    <property type="match status" value="1"/>
</dbReference>
<dbReference type="CTD" id="6753626"/>
<dbReference type="EMBL" id="DS985245">
    <property type="protein sequence ID" value="EDV24523.1"/>
    <property type="molecule type" value="Genomic_DNA"/>
</dbReference>